<dbReference type="InterPro" id="IPR036291">
    <property type="entry name" value="NAD(P)-bd_dom_sf"/>
</dbReference>
<organism evidence="7 8">
    <name type="scientific">Roseicella frigidaeris</name>
    <dbReference type="NCBI Taxonomy" id="2230885"/>
    <lineage>
        <taxon>Bacteria</taxon>
        <taxon>Pseudomonadati</taxon>
        <taxon>Pseudomonadota</taxon>
        <taxon>Alphaproteobacteria</taxon>
        <taxon>Acetobacterales</taxon>
        <taxon>Roseomonadaceae</taxon>
        <taxon>Roseicella</taxon>
    </lineage>
</organism>
<evidence type="ECO:0000256" key="4">
    <source>
        <dbReference type="RuleBase" id="RU003719"/>
    </source>
</evidence>
<protein>
    <submittedName>
        <fullName evidence="7">3-phosphoglycerate dehydrogenase</fullName>
    </submittedName>
</protein>
<dbReference type="RefSeq" id="WP_111471691.1">
    <property type="nucleotide sequence ID" value="NZ_QLIX01000020.1"/>
</dbReference>
<dbReference type="Pfam" id="PF00389">
    <property type="entry name" value="2-Hacid_dh"/>
    <property type="match status" value="1"/>
</dbReference>
<gene>
    <name evidence="7" type="ORF">DOO78_20250</name>
</gene>
<accession>A0A327M4E8</accession>
<evidence type="ECO:0000256" key="3">
    <source>
        <dbReference type="ARBA" id="ARBA00023027"/>
    </source>
</evidence>
<dbReference type="CDD" id="cd12173">
    <property type="entry name" value="PGDH_4"/>
    <property type="match status" value="1"/>
</dbReference>
<dbReference type="InterPro" id="IPR029753">
    <property type="entry name" value="D-isomer_DH_CS"/>
</dbReference>
<dbReference type="PANTHER" id="PTHR42789">
    <property type="entry name" value="D-ISOMER SPECIFIC 2-HYDROXYACID DEHYDROGENASE FAMILY PROTEIN (AFU_ORTHOLOGUE AFUA_6G10090)"/>
    <property type="match status" value="1"/>
</dbReference>
<feature type="domain" description="D-isomer specific 2-hydroxyacid dehydrogenase NAD-binding" evidence="6">
    <location>
        <begin position="111"/>
        <end position="285"/>
    </location>
</feature>
<dbReference type="InterPro" id="IPR050857">
    <property type="entry name" value="D-2-hydroxyacid_DH"/>
</dbReference>
<dbReference type="GO" id="GO:0016616">
    <property type="term" value="F:oxidoreductase activity, acting on the CH-OH group of donors, NAD or NADP as acceptor"/>
    <property type="evidence" value="ECO:0007669"/>
    <property type="project" value="InterPro"/>
</dbReference>
<dbReference type="PROSITE" id="PS00670">
    <property type="entry name" value="D_2_HYDROXYACID_DH_2"/>
    <property type="match status" value="1"/>
</dbReference>
<dbReference type="Pfam" id="PF02826">
    <property type="entry name" value="2-Hacid_dh_C"/>
    <property type="match status" value="1"/>
</dbReference>
<evidence type="ECO:0000259" key="5">
    <source>
        <dbReference type="Pfam" id="PF00389"/>
    </source>
</evidence>
<keyword evidence="2 4" id="KW-0560">Oxidoreductase</keyword>
<keyword evidence="3" id="KW-0520">NAD</keyword>
<dbReference type="PANTHER" id="PTHR42789:SF1">
    <property type="entry name" value="D-ISOMER SPECIFIC 2-HYDROXYACID DEHYDROGENASE FAMILY PROTEIN (AFU_ORTHOLOGUE AFUA_6G10090)"/>
    <property type="match status" value="1"/>
</dbReference>
<name>A0A327M4E8_9PROT</name>
<evidence type="ECO:0000256" key="1">
    <source>
        <dbReference type="ARBA" id="ARBA00005854"/>
    </source>
</evidence>
<dbReference type="SUPFAM" id="SSF52283">
    <property type="entry name" value="Formate/glycerate dehydrogenase catalytic domain-like"/>
    <property type="match status" value="1"/>
</dbReference>
<proteinExistence type="inferred from homology"/>
<dbReference type="AlphaFoldDB" id="A0A327M4E8"/>
<dbReference type="PROSITE" id="PS00671">
    <property type="entry name" value="D_2_HYDROXYACID_DH_3"/>
    <property type="match status" value="1"/>
</dbReference>
<feature type="domain" description="D-isomer specific 2-hydroxyacid dehydrogenase catalytic" evidence="5">
    <location>
        <begin position="5"/>
        <end position="306"/>
    </location>
</feature>
<dbReference type="InterPro" id="IPR006140">
    <property type="entry name" value="D-isomer_DH_NAD-bd"/>
</dbReference>
<dbReference type="InterPro" id="IPR006139">
    <property type="entry name" value="D-isomer_2_OHA_DH_cat_dom"/>
</dbReference>
<dbReference type="SUPFAM" id="SSF51735">
    <property type="entry name" value="NAD(P)-binding Rossmann-fold domains"/>
    <property type="match status" value="1"/>
</dbReference>
<dbReference type="FunFam" id="3.40.50.720:FF:000203">
    <property type="entry name" value="D-3-phosphoglycerate dehydrogenase (SerA)"/>
    <property type="match status" value="1"/>
</dbReference>
<sequence>MGQIVIAEFMDEAAVESLRAAHPTLYDPRLVDRPAELRAALAGAQALIVRNRTRVDAALLEAAPGLRVLGRLGVGLYNIDLAACQARRIDVIPATGANADAVAEYVMLAIGNLLRGTFHASAEVATGAWPRERLIAGREIAGKTLGIIGFGDIGRRVAKLADAFRMRILGHDPLLPATHAGWAETRTEMVSLEDLLARADAVTLHVPLAAETRGLLGAPQLALMKPDAVLVNAARGGVVEEAALAAALREGRLGGAALDVFETEPLPAGSILAGLPNLLLTPHVAGATVESNTRVSSLIAARVRVALAMC</sequence>
<reference evidence="8" key="1">
    <citation type="submission" date="2018-06" db="EMBL/GenBank/DDBJ databases">
        <authorList>
            <person name="Khan S.A."/>
        </authorList>
    </citation>
    <scope>NUCLEOTIDE SEQUENCE [LARGE SCALE GENOMIC DNA]</scope>
    <source>
        <strain evidence="8">DB-1506</strain>
    </source>
</reference>
<comment type="similarity">
    <text evidence="1 4">Belongs to the D-isomer specific 2-hydroxyacid dehydrogenase family.</text>
</comment>
<evidence type="ECO:0000313" key="8">
    <source>
        <dbReference type="Proteomes" id="UP000249065"/>
    </source>
</evidence>
<dbReference type="Gene3D" id="3.40.50.720">
    <property type="entry name" value="NAD(P)-binding Rossmann-like Domain"/>
    <property type="match status" value="2"/>
</dbReference>
<dbReference type="OrthoDB" id="9793626at2"/>
<dbReference type="EMBL" id="QLIX01000020">
    <property type="protein sequence ID" value="RAI57174.1"/>
    <property type="molecule type" value="Genomic_DNA"/>
</dbReference>
<dbReference type="Proteomes" id="UP000249065">
    <property type="component" value="Unassembled WGS sequence"/>
</dbReference>
<evidence type="ECO:0000259" key="6">
    <source>
        <dbReference type="Pfam" id="PF02826"/>
    </source>
</evidence>
<evidence type="ECO:0000256" key="2">
    <source>
        <dbReference type="ARBA" id="ARBA00023002"/>
    </source>
</evidence>
<comment type="caution">
    <text evidence="7">The sequence shown here is derived from an EMBL/GenBank/DDBJ whole genome shotgun (WGS) entry which is preliminary data.</text>
</comment>
<keyword evidence="8" id="KW-1185">Reference proteome</keyword>
<dbReference type="GO" id="GO:0051287">
    <property type="term" value="F:NAD binding"/>
    <property type="evidence" value="ECO:0007669"/>
    <property type="project" value="InterPro"/>
</dbReference>
<evidence type="ECO:0000313" key="7">
    <source>
        <dbReference type="EMBL" id="RAI57174.1"/>
    </source>
</evidence>